<dbReference type="RefSeq" id="WP_265787689.1">
    <property type="nucleotide sequence ID" value="NZ_BAABRS010000001.1"/>
</dbReference>
<sequence length="454" mass="51415">MSDANQHQKEPVPWKSLLDILRGRRSRRFGLGMEMESGPMAYKSRHPGLPLTEEEEALLTFAACGITGHALGDLVYDSGEGGTILAGLAGRTVPSGDAIQTSSLIVMNQEASYFIKRPQDFPPEAISELAGLAEQGNYLELYQRSRVKIRDGRSNPPLEPFFNINCNRWSLYDPSATYFLPVEDFTLMYINALLEIFNEHNGIYPLDERACFRPAGVKQFAKSRGGHLIDDPRRERSITVQQLETLVTEFVTSEAGMIIQNLGLMTQAMGLGGFPHWAAHYYGWFEALGFRMREMKATQYLGMGWLYRMIARLLNRDQPVPLVVGLDTKDGTSLIKPYCPPNYSSMKEAVHAVVEMKWGRKGIFREGASESAWQDPSKISDAAPEVSEAAVEATVAYCSYLYERYGRFPAYQPPLRTLLGFQVNHVDTEFYDRFYRPEALTDLQRNHLRNWHNK</sequence>
<proteinExistence type="predicted"/>
<organism evidence="1 2">
    <name type="scientific">Fodinibius salicampi</name>
    <dbReference type="NCBI Taxonomy" id="1920655"/>
    <lineage>
        <taxon>Bacteria</taxon>
        <taxon>Pseudomonadati</taxon>
        <taxon>Balneolota</taxon>
        <taxon>Balneolia</taxon>
        <taxon>Balneolales</taxon>
        <taxon>Balneolaceae</taxon>
        <taxon>Fodinibius</taxon>
    </lineage>
</organism>
<comment type="caution">
    <text evidence="1">The sequence shown here is derived from an EMBL/GenBank/DDBJ whole genome shotgun (WGS) entry which is preliminary data.</text>
</comment>
<protein>
    <submittedName>
        <fullName evidence="1">Uncharacterized protein</fullName>
    </submittedName>
</protein>
<name>A0ABT3PW32_9BACT</name>
<accession>A0ABT3PW32</accession>
<reference evidence="1 2" key="1">
    <citation type="submission" date="2021-11" db="EMBL/GenBank/DDBJ databases">
        <title>Aliifidinibius sp. nov., a new bacterium isolated from saline soil.</title>
        <authorList>
            <person name="Galisteo C."/>
            <person name="De La Haba R."/>
            <person name="Sanchez-Porro C."/>
            <person name="Ventosa A."/>
        </authorList>
    </citation>
    <scope>NUCLEOTIDE SEQUENCE [LARGE SCALE GENOMIC DNA]</scope>
    <source>
        <strain evidence="1 2">KACC 190600</strain>
    </source>
</reference>
<dbReference type="Proteomes" id="UP001207337">
    <property type="component" value="Unassembled WGS sequence"/>
</dbReference>
<dbReference type="EMBL" id="JAJNDC010000001">
    <property type="protein sequence ID" value="MCW9712033.1"/>
    <property type="molecule type" value="Genomic_DNA"/>
</dbReference>
<evidence type="ECO:0000313" key="2">
    <source>
        <dbReference type="Proteomes" id="UP001207337"/>
    </source>
</evidence>
<gene>
    <name evidence="1" type="ORF">LQ318_03865</name>
</gene>
<evidence type="ECO:0000313" key="1">
    <source>
        <dbReference type="EMBL" id="MCW9712033.1"/>
    </source>
</evidence>
<keyword evidence="2" id="KW-1185">Reference proteome</keyword>